<reference evidence="2" key="1">
    <citation type="journal article" date="2022" name="Mol. Ecol. Resour.">
        <title>The genomes of chicory, endive, great burdock and yacon provide insights into Asteraceae palaeo-polyploidization history and plant inulin production.</title>
        <authorList>
            <person name="Fan W."/>
            <person name="Wang S."/>
            <person name="Wang H."/>
            <person name="Wang A."/>
            <person name="Jiang F."/>
            <person name="Liu H."/>
            <person name="Zhao H."/>
            <person name="Xu D."/>
            <person name="Zhang Y."/>
        </authorList>
    </citation>
    <scope>NUCLEOTIDE SEQUENCE [LARGE SCALE GENOMIC DNA]</scope>
    <source>
        <strain evidence="2">cv. Yunnan</strain>
    </source>
</reference>
<protein>
    <submittedName>
        <fullName evidence="1">Uncharacterized protein</fullName>
    </submittedName>
</protein>
<gene>
    <name evidence="1" type="ORF">L1987_31403</name>
</gene>
<reference evidence="1 2" key="2">
    <citation type="journal article" date="2022" name="Mol. Ecol. Resour.">
        <title>The genomes of chicory, endive, great burdock and yacon provide insights into Asteraceae paleo-polyploidization history and plant inulin production.</title>
        <authorList>
            <person name="Fan W."/>
            <person name="Wang S."/>
            <person name="Wang H."/>
            <person name="Wang A."/>
            <person name="Jiang F."/>
            <person name="Liu H."/>
            <person name="Zhao H."/>
            <person name="Xu D."/>
            <person name="Zhang Y."/>
        </authorList>
    </citation>
    <scope>NUCLEOTIDE SEQUENCE [LARGE SCALE GENOMIC DNA]</scope>
    <source>
        <strain evidence="2">cv. Yunnan</strain>
        <tissue evidence="1">Leaves</tissue>
    </source>
</reference>
<dbReference type="Proteomes" id="UP001056120">
    <property type="component" value="Linkage Group LG10"/>
</dbReference>
<dbReference type="EMBL" id="CM042027">
    <property type="protein sequence ID" value="KAI3803254.1"/>
    <property type="molecule type" value="Genomic_DNA"/>
</dbReference>
<organism evidence="1 2">
    <name type="scientific">Smallanthus sonchifolius</name>
    <dbReference type="NCBI Taxonomy" id="185202"/>
    <lineage>
        <taxon>Eukaryota</taxon>
        <taxon>Viridiplantae</taxon>
        <taxon>Streptophyta</taxon>
        <taxon>Embryophyta</taxon>
        <taxon>Tracheophyta</taxon>
        <taxon>Spermatophyta</taxon>
        <taxon>Magnoliopsida</taxon>
        <taxon>eudicotyledons</taxon>
        <taxon>Gunneridae</taxon>
        <taxon>Pentapetalae</taxon>
        <taxon>asterids</taxon>
        <taxon>campanulids</taxon>
        <taxon>Asterales</taxon>
        <taxon>Asteraceae</taxon>
        <taxon>Asteroideae</taxon>
        <taxon>Heliantheae alliance</taxon>
        <taxon>Millerieae</taxon>
        <taxon>Smallanthus</taxon>
    </lineage>
</organism>
<sequence length="432" mass="47627">MHLLPHIIVVIILAFISYEHEAIAQYVPPYTSIVVPVTKHTDAAKTLYSIQIMTSYVNMQYLHANFLIDIDAPFIWHDCIVQWNIYPGSCPSNTLCTSPVSCEEYQCTDVRTTYSYKNNPSCPPVTNSSTLPGWGYCTCPVNVVDPITRSCGEALLNYDEFTVNTSDGRNVFTGLYGAYPNAACAPSSSFESFPTNVTGVMAFSSSPYALPSYLFQPLKKTLALCLPSTNSSARGVLFFGAGPYYLLPNSNVDVRSLLSYTPLLKHPDSFGYFIGVKAIVIKKKSINIPGNLSTKLSTLEPYTILRTDIYNRVIQAFSMATIGIPLARPVSPFGLCYRAGLKFPDIDFSLEDGKKWTVYMANSIKQMTKDVACLAFVDGGATTEYAVVIGTYQFEDNFLVFDLENSTFGFSSSLLNVQTSCSNFNFTLTDGN</sequence>
<accession>A0ACB9I5H4</accession>
<keyword evidence="2" id="KW-1185">Reference proteome</keyword>
<name>A0ACB9I5H4_9ASTR</name>
<proteinExistence type="predicted"/>
<comment type="caution">
    <text evidence="1">The sequence shown here is derived from an EMBL/GenBank/DDBJ whole genome shotgun (WGS) entry which is preliminary data.</text>
</comment>
<evidence type="ECO:0000313" key="1">
    <source>
        <dbReference type="EMBL" id="KAI3803254.1"/>
    </source>
</evidence>
<evidence type="ECO:0000313" key="2">
    <source>
        <dbReference type="Proteomes" id="UP001056120"/>
    </source>
</evidence>